<dbReference type="AlphaFoldDB" id="A0AAE0KEG8"/>
<organism evidence="2 3">
    <name type="scientific">Podospora didyma</name>
    <dbReference type="NCBI Taxonomy" id="330526"/>
    <lineage>
        <taxon>Eukaryota</taxon>
        <taxon>Fungi</taxon>
        <taxon>Dikarya</taxon>
        <taxon>Ascomycota</taxon>
        <taxon>Pezizomycotina</taxon>
        <taxon>Sordariomycetes</taxon>
        <taxon>Sordariomycetidae</taxon>
        <taxon>Sordariales</taxon>
        <taxon>Podosporaceae</taxon>
        <taxon>Podospora</taxon>
    </lineage>
</organism>
<evidence type="ECO:0000256" key="1">
    <source>
        <dbReference type="SAM" id="MobiDB-lite"/>
    </source>
</evidence>
<protein>
    <submittedName>
        <fullName evidence="2">Uncharacterized protein</fullName>
    </submittedName>
</protein>
<evidence type="ECO:0000313" key="2">
    <source>
        <dbReference type="EMBL" id="KAK3375228.1"/>
    </source>
</evidence>
<comment type="caution">
    <text evidence="2">The sequence shown here is derived from an EMBL/GenBank/DDBJ whole genome shotgun (WGS) entry which is preliminary data.</text>
</comment>
<reference evidence="2" key="2">
    <citation type="submission" date="2023-06" db="EMBL/GenBank/DDBJ databases">
        <authorList>
            <consortium name="Lawrence Berkeley National Laboratory"/>
            <person name="Haridas S."/>
            <person name="Hensen N."/>
            <person name="Bonometti L."/>
            <person name="Westerberg I."/>
            <person name="Brannstrom I.O."/>
            <person name="Guillou S."/>
            <person name="Cros-Aarteil S."/>
            <person name="Calhoun S."/>
            <person name="Kuo A."/>
            <person name="Mondo S."/>
            <person name="Pangilinan J."/>
            <person name="Riley R."/>
            <person name="LaButti K."/>
            <person name="Andreopoulos B."/>
            <person name="Lipzen A."/>
            <person name="Chen C."/>
            <person name="Yanf M."/>
            <person name="Daum C."/>
            <person name="Ng V."/>
            <person name="Clum A."/>
            <person name="Steindorff A."/>
            <person name="Ohm R."/>
            <person name="Martin F."/>
            <person name="Silar P."/>
            <person name="Natvig D."/>
            <person name="Lalanne C."/>
            <person name="Gautier V."/>
            <person name="Ament-velasquez S.L."/>
            <person name="Kruys A."/>
            <person name="Hutchinson M.I."/>
            <person name="Powell A.J."/>
            <person name="Barry K."/>
            <person name="Miller A.N."/>
            <person name="Grigoriev I.V."/>
            <person name="Debuchy R."/>
            <person name="Gladieux P."/>
            <person name="Thoren M.H."/>
            <person name="Johannesson H."/>
        </authorList>
    </citation>
    <scope>NUCLEOTIDE SEQUENCE</scope>
    <source>
        <strain evidence="2">CBS 232.78</strain>
    </source>
</reference>
<dbReference type="Proteomes" id="UP001285441">
    <property type="component" value="Unassembled WGS sequence"/>
</dbReference>
<reference evidence="2" key="1">
    <citation type="journal article" date="2023" name="Mol. Phylogenet. Evol.">
        <title>Genome-scale phylogeny and comparative genomics of the fungal order Sordariales.</title>
        <authorList>
            <person name="Hensen N."/>
            <person name="Bonometti L."/>
            <person name="Westerberg I."/>
            <person name="Brannstrom I.O."/>
            <person name="Guillou S."/>
            <person name="Cros-Aarteil S."/>
            <person name="Calhoun S."/>
            <person name="Haridas S."/>
            <person name="Kuo A."/>
            <person name="Mondo S."/>
            <person name="Pangilinan J."/>
            <person name="Riley R."/>
            <person name="LaButti K."/>
            <person name="Andreopoulos B."/>
            <person name="Lipzen A."/>
            <person name="Chen C."/>
            <person name="Yan M."/>
            <person name="Daum C."/>
            <person name="Ng V."/>
            <person name="Clum A."/>
            <person name="Steindorff A."/>
            <person name="Ohm R.A."/>
            <person name="Martin F."/>
            <person name="Silar P."/>
            <person name="Natvig D.O."/>
            <person name="Lalanne C."/>
            <person name="Gautier V."/>
            <person name="Ament-Velasquez S.L."/>
            <person name="Kruys A."/>
            <person name="Hutchinson M.I."/>
            <person name="Powell A.J."/>
            <person name="Barry K."/>
            <person name="Miller A.N."/>
            <person name="Grigoriev I.V."/>
            <person name="Debuchy R."/>
            <person name="Gladieux P."/>
            <person name="Hiltunen Thoren M."/>
            <person name="Johannesson H."/>
        </authorList>
    </citation>
    <scope>NUCLEOTIDE SEQUENCE</scope>
    <source>
        <strain evidence="2">CBS 232.78</strain>
    </source>
</reference>
<feature type="region of interest" description="Disordered" evidence="1">
    <location>
        <begin position="55"/>
        <end position="107"/>
    </location>
</feature>
<feature type="compositionally biased region" description="Gly residues" evidence="1">
    <location>
        <begin position="72"/>
        <end position="85"/>
    </location>
</feature>
<dbReference type="EMBL" id="JAULSW010000007">
    <property type="protein sequence ID" value="KAK3375228.1"/>
    <property type="molecule type" value="Genomic_DNA"/>
</dbReference>
<sequence length="130" mass="14374">MKGSTWISSLQPSLIGALLHLSFGRCDKSITYHKKAGPLDHGAERGIKAVAFKDKEKRKKNMEPKLVLVDFGGSGSGSGGDGGGSETPDSQRQNLKRGFWHHFSTPAQRKNEQPFRLFFFFLKSLPASIR</sequence>
<keyword evidence="3" id="KW-1185">Reference proteome</keyword>
<name>A0AAE0KEG8_9PEZI</name>
<accession>A0AAE0KEG8</accession>
<evidence type="ECO:0000313" key="3">
    <source>
        <dbReference type="Proteomes" id="UP001285441"/>
    </source>
</evidence>
<gene>
    <name evidence="2" type="ORF">B0H63DRAFT_271844</name>
</gene>
<proteinExistence type="predicted"/>